<dbReference type="AlphaFoldDB" id="A0A1N6UM16"/>
<dbReference type="OrthoDB" id="854009at2"/>
<sequence length="94" mass="10342">MKTGISSVLIGVIGLVLITYFYYQAEESQVDLGDVQHTVTSYPLSFPMAMSLFAVEAIGLILGYFAFRRRYVKLGLSGIGLCALCLILLYGYAF</sequence>
<evidence type="ECO:0000256" key="1">
    <source>
        <dbReference type="SAM" id="Phobius"/>
    </source>
</evidence>
<dbReference type="RefSeq" id="WP_076421299.1">
    <property type="nucleotide sequence ID" value="NZ_FTNM01000001.1"/>
</dbReference>
<evidence type="ECO:0000313" key="2">
    <source>
        <dbReference type="EMBL" id="SIQ66669.1"/>
    </source>
</evidence>
<protein>
    <submittedName>
        <fullName evidence="2">Uncharacterized protein</fullName>
    </submittedName>
</protein>
<dbReference type="EMBL" id="FTNM01000001">
    <property type="protein sequence ID" value="SIQ66669.1"/>
    <property type="molecule type" value="Genomic_DNA"/>
</dbReference>
<accession>A0A1N6UM16</accession>
<feature type="transmembrane region" description="Helical" evidence="1">
    <location>
        <begin position="7"/>
        <end position="25"/>
    </location>
</feature>
<dbReference type="Proteomes" id="UP000185924">
    <property type="component" value="Unassembled WGS sequence"/>
</dbReference>
<reference evidence="3" key="1">
    <citation type="submission" date="2017-01" db="EMBL/GenBank/DDBJ databases">
        <authorList>
            <person name="Varghese N."/>
            <person name="Submissions S."/>
        </authorList>
    </citation>
    <scope>NUCLEOTIDE SEQUENCE [LARGE SCALE GENOMIC DNA]</scope>
    <source>
        <strain evidence="3">DM9</strain>
    </source>
</reference>
<keyword evidence="3" id="KW-1185">Reference proteome</keyword>
<keyword evidence="1" id="KW-1133">Transmembrane helix</keyword>
<proteinExistence type="predicted"/>
<keyword evidence="1" id="KW-0812">Transmembrane</keyword>
<gene>
    <name evidence="2" type="ORF">SAMN05421545_0961</name>
</gene>
<name>A0A1N6UM16_9BACT</name>
<feature type="transmembrane region" description="Helical" evidence="1">
    <location>
        <begin position="74"/>
        <end position="93"/>
    </location>
</feature>
<keyword evidence="1" id="KW-0472">Membrane</keyword>
<evidence type="ECO:0000313" key="3">
    <source>
        <dbReference type="Proteomes" id="UP000185924"/>
    </source>
</evidence>
<organism evidence="2 3">
    <name type="scientific">Pontibacter lucknowensis</name>
    <dbReference type="NCBI Taxonomy" id="1077936"/>
    <lineage>
        <taxon>Bacteria</taxon>
        <taxon>Pseudomonadati</taxon>
        <taxon>Bacteroidota</taxon>
        <taxon>Cytophagia</taxon>
        <taxon>Cytophagales</taxon>
        <taxon>Hymenobacteraceae</taxon>
        <taxon>Pontibacter</taxon>
    </lineage>
</organism>
<feature type="transmembrane region" description="Helical" evidence="1">
    <location>
        <begin position="45"/>
        <end position="67"/>
    </location>
</feature>